<name>A0A438KB65_VITVI</name>
<dbReference type="PANTHER" id="PTHR33355">
    <property type="entry name" value="WALL-ASSOCIATED RECEPTOR KINASE CARBOXY-TERMINAL PROTEIN-RELATED"/>
    <property type="match status" value="1"/>
</dbReference>
<evidence type="ECO:0008006" key="4">
    <source>
        <dbReference type="Google" id="ProtNLM"/>
    </source>
</evidence>
<evidence type="ECO:0000313" key="3">
    <source>
        <dbReference type="Proteomes" id="UP000288805"/>
    </source>
</evidence>
<dbReference type="Proteomes" id="UP000288805">
    <property type="component" value="Unassembled WGS sequence"/>
</dbReference>
<gene>
    <name evidence="2" type="ORF">CK203_006516</name>
</gene>
<evidence type="ECO:0000256" key="1">
    <source>
        <dbReference type="SAM" id="SignalP"/>
    </source>
</evidence>
<proteinExistence type="predicted"/>
<dbReference type="AlphaFoldDB" id="A0A438KB65"/>
<dbReference type="PANTHER" id="PTHR33355:SF3">
    <property type="entry name" value="WALL-ASSOCIATED RECEPTOR KINASE GALACTURONAN-BINDING PROTEIN"/>
    <property type="match status" value="1"/>
</dbReference>
<feature type="signal peptide" evidence="1">
    <location>
        <begin position="1"/>
        <end position="17"/>
    </location>
</feature>
<feature type="chain" id="PRO_5019525806" description="Secreted protein" evidence="1">
    <location>
        <begin position="18"/>
        <end position="93"/>
    </location>
</feature>
<organism evidence="2 3">
    <name type="scientific">Vitis vinifera</name>
    <name type="common">Grape</name>
    <dbReference type="NCBI Taxonomy" id="29760"/>
    <lineage>
        <taxon>Eukaryota</taxon>
        <taxon>Viridiplantae</taxon>
        <taxon>Streptophyta</taxon>
        <taxon>Embryophyta</taxon>
        <taxon>Tracheophyta</taxon>
        <taxon>Spermatophyta</taxon>
        <taxon>Magnoliopsida</taxon>
        <taxon>eudicotyledons</taxon>
        <taxon>Gunneridae</taxon>
        <taxon>Pentapetalae</taxon>
        <taxon>rosids</taxon>
        <taxon>Vitales</taxon>
        <taxon>Vitaceae</taxon>
        <taxon>Viteae</taxon>
        <taxon>Vitis</taxon>
    </lineage>
</organism>
<accession>A0A438KB65</accession>
<evidence type="ECO:0000313" key="2">
    <source>
        <dbReference type="EMBL" id="RVX18443.1"/>
    </source>
</evidence>
<keyword evidence="1" id="KW-0732">Signal</keyword>
<reference evidence="2 3" key="1">
    <citation type="journal article" date="2018" name="PLoS Genet.">
        <title>Population sequencing reveals clonal diversity and ancestral inbreeding in the grapevine cultivar Chardonnay.</title>
        <authorList>
            <person name="Roach M.J."/>
            <person name="Johnson D.L."/>
            <person name="Bohlmann J."/>
            <person name="van Vuuren H.J."/>
            <person name="Jones S.J."/>
            <person name="Pretorius I.S."/>
            <person name="Schmidt S.A."/>
            <person name="Borneman A.R."/>
        </authorList>
    </citation>
    <scope>NUCLEOTIDE SEQUENCE [LARGE SCALE GENOMIC DNA]</scope>
    <source>
        <strain evidence="3">cv. Chardonnay</strain>
        <tissue evidence="2">Leaf</tissue>
    </source>
</reference>
<protein>
    <recommendedName>
        <fullName evidence="4">Secreted protein</fullName>
    </recommendedName>
</protein>
<sequence>MTTLLLVFFTTTPAVCSHLTRITGCGHPGFRDLLFCMNDVLMFHITSGSYRVLDIDYAYQALTLDDPHMSTCESIVLEARGMGSRSSTGGRRT</sequence>
<comment type="caution">
    <text evidence="2">The sequence shown here is derived from an EMBL/GenBank/DDBJ whole genome shotgun (WGS) entry which is preliminary data.</text>
</comment>
<dbReference type="EMBL" id="QGNW01000011">
    <property type="protein sequence ID" value="RVX18443.1"/>
    <property type="molecule type" value="Genomic_DNA"/>
</dbReference>